<feature type="chain" id="PRO_5002043718" description="Secreted protein" evidence="1">
    <location>
        <begin position="26"/>
        <end position="72"/>
    </location>
</feature>
<evidence type="ECO:0000313" key="2">
    <source>
        <dbReference type="EMBL" id="JAD40955.1"/>
    </source>
</evidence>
<proteinExistence type="predicted"/>
<protein>
    <recommendedName>
        <fullName evidence="3">Secreted protein</fullName>
    </recommendedName>
</protein>
<evidence type="ECO:0000256" key="1">
    <source>
        <dbReference type="SAM" id="SignalP"/>
    </source>
</evidence>
<reference evidence="2" key="2">
    <citation type="journal article" date="2015" name="Data Brief">
        <title>Shoot transcriptome of the giant reed, Arundo donax.</title>
        <authorList>
            <person name="Barrero R.A."/>
            <person name="Guerrero F.D."/>
            <person name="Moolhuijzen P."/>
            <person name="Goolsby J.A."/>
            <person name="Tidwell J."/>
            <person name="Bellgard S.E."/>
            <person name="Bellgard M.I."/>
        </authorList>
    </citation>
    <scope>NUCLEOTIDE SEQUENCE</scope>
    <source>
        <tissue evidence="2">Shoot tissue taken approximately 20 cm above the soil surface</tissue>
    </source>
</reference>
<keyword evidence="1" id="KW-0732">Signal</keyword>
<evidence type="ECO:0008006" key="3">
    <source>
        <dbReference type="Google" id="ProtNLM"/>
    </source>
</evidence>
<dbReference type="EMBL" id="GBRH01256940">
    <property type="protein sequence ID" value="JAD40955.1"/>
    <property type="molecule type" value="Transcribed_RNA"/>
</dbReference>
<organism evidence="2">
    <name type="scientific">Arundo donax</name>
    <name type="common">Giant reed</name>
    <name type="synonym">Donax arundinaceus</name>
    <dbReference type="NCBI Taxonomy" id="35708"/>
    <lineage>
        <taxon>Eukaryota</taxon>
        <taxon>Viridiplantae</taxon>
        <taxon>Streptophyta</taxon>
        <taxon>Embryophyta</taxon>
        <taxon>Tracheophyta</taxon>
        <taxon>Spermatophyta</taxon>
        <taxon>Magnoliopsida</taxon>
        <taxon>Liliopsida</taxon>
        <taxon>Poales</taxon>
        <taxon>Poaceae</taxon>
        <taxon>PACMAD clade</taxon>
        <taxon>Arundinoideae</taxon>
        <taxon>Arundineae</taxon>
        <taxon>Arundo</taxon>
    </lineage>
</organism>
<dbReference type="AlphaFoldDB" id="A0A0A8ZW21"/>
<feature type="signal peptide" evidence="1">
    <location>
        <begin position="1"/>
        <end position="25"/>
    </location>
</feature>
<reference evidence="2" key="1">
    <citation type="submission" date="2014-09" db="EMBL/GenBank/DDBJ databases">
        <authorList>
            <person name="Magalhaes I.L.F."/>
            <person name="Oliveira U."/>
            <person name="Santos F.R."/>
            <person name="Vidigal T.H.D.A."/>
            <person name="Brescovit A.D."/>
            <person name="Santos A.J."/>
        </authorList>
    </citation>
    <scope>NUCLEOTIDE SEQUENCE</scope>
    <source>
        <tissue evidence="2">Shoot tissue taken approximately 20 cm above the soil surface</tissue>
    </source>
</reference>
<name>A0A0A8ZW21_ARUDO</name>
<accession>A0A0A8ZW21</accession>
<sequence length="72" mass="8687">MNKTYRPKILRLLSILLFGKKGNVGCVESTKTQEFSTPHRRDGSHDIIFYDWRTYFVKTTCETVWPWSFIWR</sequence>